<dbReference type="InterPro" id="IPR012094">
    <property type="entry name" value="tRNA_Ile_lys_synt"/>
</dbReference>
<dbReference type="SUPFAM" id="SSF56037">
    <property type="entry name" value="PheT/TilS domain"/>
    <property type="match status" value="1"/>
</dbReference>
<dbReference type="InterPro" id="IPR020825">
    <property type="entry name" value="Phe-tRNA_synthase-like_B3/B4"/>
</dbReference>
<dbReference type="PANTHER" id="PTHR43033:SF1">
    <property type="entry name" value="TRNA(ILE)-LYSIDINE SYNTHASE-RELATED"/>
    <property type="match status" value="1"/>
</dbReference>
<keyword evidence="11" id="KW-1185">Reference proteome</keyword>
<accession>D5X9M1</accession>
<keyword evidence="6 8" id="KW-0067">ATP-binding</keyword>
<dbReference type="Gene3D" id="1.20.59.20">
    <property type="match status" value="1"/>
</dbReference>
<evidence type="ECO:0000256" key="8">
    <source>
        <dbReference type="HAMAP-Rule" id="MF_01161"/>
    </source>
</evidence>
<evidence type="ECO:0000259" key="9">
    <source>
        <dbReference type="SMART" id="SM00977"/>
    </source>
</evidence>
<dbReference type="SMART" id="SM00977">
    <property type="entry name" value="TilS_C"/>
    <property type="match status" value="1"/>
</dbReference>
<dbReference type="PANTHER" id="PTHR43033">
    <property type="entry name" value="TRNA(ILE)-LYSIDINE SYNTHASE-RELATED"/>
    <property type="match status" value="1"/>
</dbReference>
<dbReference type="Proteomes" id="UP000002377">
    <property type="component" value="Chromosome"/>
</dbReference>
<comment type="catalytic activity">
    <reaction evidence="7 8">
        <text>cytidine(34) in tRNA(Ile2) + L-lysine + ATP = lysidine(34) in tRNA(Ile2) + AMP + diphosphate + H(+)</text>
        <dbReference type="Rhea" id="RHEA:43744"/>
        <dbReference type="Rhea" id="RHEA-COMP:10625"/>
        <dbReference type="Rhea" id="RHEA-COMP:10670"/>
        <dbReference type="ChEBI" id="CHEBI:15378"/>
        <dbReference type="ChEBI" id="CHEBI:30616"/>
        <dbReference type="ChEBI" id="CHEBI:32551"/>
        <dbReference type="ChEBI" id="CHEBI:33019"/>
        <dbReference type="ChEBI" id="CHEBI:82748"/>
        <dbReference type="ChEBI" id="CHEBI:83665"/>
        <dbReference type="ChEBI" id="CHEBI:456215"/>
        <dbReference type="EC" id="6.3.4.19"/>
    </reaction>
</comment>
<dbReference type="GO" id="GO:0006400">
    <property type="term" value="P:tRNA modification"/>
    <property type="evidence" value="ECO:0007669"/>
    <property type="project" value="UniProtKB-UniRule"/>
</dbReference>
<comment type="subcellular location">
    <subcellularLocation>
        <location evidence="1 8">Cytoplasm</location>
    </subcellularLocation>
</comment>
<name>D5X9M1_THEPJ</name>
<evidence type="ECO:0000256" key="1">
    <source>
        <dbReference type="ARBA" id="ARBA00004496"/>
    </source>
</evidence>
<keyword evidence="3 8" id="KW-0436">Ligase</keyword>
<keyword evidence="5 8" id="KW-0547">Nucleotide-binding</keyword>
<dbReference type="Pfam" id="PF01171">
    <property type="entry name" value="ATP_bind_3"/>
    <property type="match status" value="1"/>
</dbReference>
<feature type="binding site" evidence="8">
    <location>
        <begin position="26"/>
        <end position="31"/>
    </location>
    <ligand>
        <name>ATP</name>
        <dbReference type="ChEBI" id="CHEBI:30616"/>
    </ligand>
</feature>
<evidence type="ECO:0000256" key="4">
    <source>
        <dbReference type="ARBA" id="ARBA00022694"/>
    </source>
</evidence>
<organism evidence="10 11">
    <name type="scientific">Thermincola potens (strain JR)</name>
    <dbReference type="NCBI Taxonomy" id="635013"/>
    <lineage>
        <taxon>Bacteria</taxon>
        <taxon>Bacillati</taxon>
        <taxon>Bacillota</taxon>
        <taxon>Clostridia</taxon>
        <taxon>Eubacteriales</taxon>
        <taxon>Thermincolaceae</taxon>
        <taxon>Thermincola</taxon>
    </lineage>
</organism>
<evidence type="ECO:0000313" key="11">
    <source>
        <dbReference type="Proteomes" id="UP000002377"/>
    </source>
</evidence>
<dbReference type="KEGG" id="tjr:TherJR_0204"/>
<dbReference type="GO" id="GO:0032267">
    <property type="term" value="F:tRNA(Ile)-lysidine synthase activity"/>
    <property type="evidence" value="ECO:0007669"/>
    <property type="project" value="UniProtKB-EC"/>
</dbReference>
<keyword evidence="2 8" id="KW-0963">Cytoplasm</keyword>
<reference evidence="10 11" key="1">
    <citation type="submission" date="2010-05" db="EMBL/GenBank/DDBJ databases">
        <title>Complete sequence of Thermincola sp. JR.</title>
        <authorList>
            <consortium name="US DOE Joint Genome Institute"/>
            <person name="Lucas S."/>
            <person name="Copeland A."/>
            <person name="Lapidus A."/>
            <person name="Cheng J.-F."/>
            <person name="Bruce D."/>
            <person name="Goodwin L."/>
            <person name="Pitluck S."/>
            <person name="Chertkov O."/>
            <person name="Detter J.C."/>
            <person name="Han C."/>
            <person name="Tapia R."/>
            <person name="Land M."/>
            <person name="Hauser L."/>
            <person name="Kyrpides N."/>
            <person name="Mikhailova N."/>
            <person name="Hazen T.C."/>
            <person name="Woyke T."/>
        </authorList>
    </citation>
    <scope>NUCLEOTIDE SEQUENCE [LARGE SCALE GENOMIC DNA]</scope>
    <source>
        <strain evidence="10 11">JR</strain>
    </source>
</reference>
<evidence type="ECO:0000256" key="3">
    <source>
        <dbReference type="ARBA" id="ARBA00022598"/>
    </source>
</evidence>
<evidence type="ECO:0000256" key="2">
    <source>
        <dbReference type="ARBA" id="ARBA00022490"/>
    </source>
</evidence>
<comment type="function">
    <text evidence="8">Ligates lysine onto the cytidine present at position 34 of the AUA codon-specific tRNA(Ile) that contains the anticodon CAU, in an ATP-dependent manner. Cytidine is converted to lysidine, thus changing the amino acid specificity of the tRNA from methionine to isoleucine.</text>
</comment>
<dbReference type="EC" id="6.3.4.19" evidence="8"/>
<comment type="similarity">
    <text evidence="8">Belongs to the tRNA(Ile)-lysidine synthase family.</text>
</comment>
<dbReference type="InterPro" id="IPR012795">
    <property type="entry name" value="tRNA_Ile_lys_synt_N"/>
</dbReference>
<dbReference type="Pfam" id="PF11734">
    <property type="entry name" value="TilS_C"/>
    <property type="match status" value="1"/>
</dbReference>
<dbReference type="Gene3D" id="3.50.40.10">
    <property type="entry name" value="Phenylalanyl-trna Synthetase, Chain B, domain 3"/>
    <property type="match status" value="1"/>
</dbReference>
<evidence type="ECO:0000256" key="5">
    <source>
        <dbReference type="ARBA" id="ARBA00022741"/>
    </source>
</evidence>
<dbReference type="STRING" id="635013.TherJR_0204"/>
<comment type="domain">
    <text evidence="8">The N-terminal region contains the highly conserved SGGXDS motif, predicted to be a P-loop motif involved in ATP binding.</text>
</comment>
<dbReference type="CDD" id="cd01992">
    <property type="entry name" value="TilS_N"/>
    <property type="match status" value="1"/>
</dbReference>
<dbReference type="NCBIfam" id="TIGR02433">
    <property type="entry name" value="lysidine_TilS_C"/>
    <property type="match status" value="1"/>
</dbReference>
<gene>
    <name evidence="8" type="primary">tilS</name>
    <name evidence="10" type="ordered locus">TherJR_0204</name>
</gene>
<feature type="domain" description="Lysidine-tRNA(Ile) synthetase C-terminal" evidence="9">
    <location>
        <begin position="391"/>
        <end position="463"/>
    </location>
</feature>
<evidence type="ECO:0000313" key="10">
    <source>
        <dbReference type="EMBL" id="ADG81092.1"/>
    </source>
</evidence>
<dbReference type="HAMAP" id="MF_01161">
    <property type="entry name" value="tRNA_Ile_lys_synt"/>
    <property type="match status" value="1"/>
</dbReference>
<dbReference type="EMBL" id="CP002028">
    <property type="protein sequence ID" value="ADG81092.1"/>
    <property type="molecule type" value="Genomic_DNA"/>
</dbReference>
<dbReference type="GO" id="GO:0005524">
    <property type="term" value="F:ATP binding"/>
    <property type="evidence" value="ECO:0007669"/>
    <property type="project" value="UniProtKB-UniRule"/>
</dbReference>
<dbReference type="NCBIfam" id="TIGR02432">
    <property type="entry name" value="lysidine_TilS_N"/>
    <property type="match status" value="1"/>
</dbReference>
<dbReference type="GO" id="GO:0005737">
    <property type="term" value="C:cytoplasm"/>
    <property type="evidence" value="ECO:0007669"/>
    <property type="project" value="UniProtKB-SubCell"/>
</dbReference>
<proteinExistence type="inferred from homology"/>
<dbReference type="RefSeq" id="WP_013119120.1">
    <property type="nucleotide sequence ID" value="NC_014152.1"/>
</dbReference>
<dbReference type="OrthoDB" id="9807403at2"/>
<dbReference type="eggNOG" id="COG0037">
    <property type="taxonomic scope" value="Bacteria"/>
</dbReference>
<dbReference type="AlphaFoldDB" id="D5X9M1"/>
<dbReference type="HOGENOM" id="CLU_018869_0_1_9"/>
<protein>
    <recommendedName>
        <fullName evidence="8">tRNA(Ile)-lysidine synthase</fullName>
        <ecNumber evidence="8">6.3.4.19</ecNumber>
    </recommendedName>
    <alternativeName>
        <fullName evidence="8">tRNA(Ile)-2-lysyl-cytidine synthase</fullName>
    </alternativeName>
    <alternativeName>
        <fullName evidence="8">tRNA(Ile)-lysidine synthetase</fullName>
    </alternativeName>
</protein>
<dbReference type="InterPro" id="IPR011063">
    <property type="entry name" value="TilS/TtcA_N"/>
</dbReference>
<dbReference type="InterPro" id="IPR014729">
    <property type="entry name" value="Rossmann-like_a/b/a_fold"/>
</dbReference>
<evidence type="ECO:0000256" key="7">
    <source>
        <dbReference type="ARBA" id="ARBA00048539"/>
    </source>
</evidence>
<dbReference type="SUPFAM" id="SSF82829">
    <property type="entry name" value="MesJ substrate recognition domain-like"/>
    <property type="match status" value="1"/>
</dbReference>
<keyword evidence="4 8" id="KW-0819">tRNA processing</keyword>
<dbReference type="Gene3D" id="3.40.50.620">
    <property type="entry name" value="HUPs"/>
    <property type="match status" value="1"/>
</dbReference>
<sequence>MYEKVKATVIKYKMLEPGDKVVVGVSGGPDSVALAHILTRLAKEFRLTIHIGHLNHMFRGKEAELDAASVARLAEKLGLPCTVERIDVPAYLSEHRVSAQAGARYIRYAFFEKLADEVGANRIATGHHADDQAETVLMNFLRGSGVSGLTGIPPVRQGKYIRPLIEVSRQEIENYCRYFDLPVRFDASNAKNIYLRNRVRNQLIPFLQKEFNPKIVQTIARFSEIARDDNEFICREAEKAWQLLGVEERTEEIRFELDRFWEWPRAVQRRILIKAWEAVTGSARDIMYTNIENLLEFLKTGPASGYIELPKGIVAQKTYNSVIITAQYEPAQIEYDHELKVPGRTIIPEAGLTIITDVKQIAAYNMDAKAHGIDKGLKAHAVDYDRLHGDVRVRNRRPGDRFQPLGMRGTKKLKDFFIDLKIPVAERDRYPVITAGDNIVCVGRLRIDERWKITESTRTVLIIKIIDEIDS</sequence>
<dbReference type="InterPro" id="IPR012796">
    <property type="entry name" value="Lysidine-tRNA-synth_C"/>
</dbReference>
<evidence type="ECO:0000256" key="6">
    <source>
        <dbReference type="ARBA" id="ARBA00022840"/>
    </source>
</evidence>
<dbReference type="SUPFAM" id="SSF52402">
    <property type="entry name" value="Adenine nucleotide alpha hydrolases-like"/>
    <property type="match status" value="1"/>
</dbReference>